<dbReference type="PANTHER" id="PTHR16026:SF0">
    <property type="entry name" value="CARTILAGE ACIDIC PROTEIN 1"/>
    <property type="match status" value="1"/>
</dbReference>
<evidence type="ECO:0000259" key="3">
    <source>
        <dbReference type="Pfam" id="PF07593"/>
    </source>
</evidence>
<organism evidence="4 5">
    <name type="scientific">Bryocella elongata</name>
    <dbReference type="NCBI Taxonomy" id="863522"/>
    <lineage>
        <taxon>Bacteria</taxon>
        <taxon>Pseudomonadati</taxon>
        <taxon>Acidobacteriota</taxon>
        <taxon>Terriglobia</taxon>
        <taxon>Terriglobales</taxon>
        <taxon>Acidobacteriaceae</taxon>
        <taxon>Bryocella</taxon>
    </lineage>
</organism>
<proteinExistence type="predicted"/>
<keyword evidence="5" id="KW-1185">Reference proteome</keyword>
<gene>
    <name evidence="4" type="ORF">SAMN05421819_0889</name>
</gene>
<sequence>MVRARTWSLVVAHIVLGGASALSQDPGMKMTHGAGVMPSSPAIGSVSSPAPGADSEPIYQAESTKRMAERLRADFAATDWKVDPNKPDVRVRYYSQVLATQKLSLHDDTTVREQLAREMLYAGDSEGAVRQLEEVRRRWQRAGASMPPSDVKEHGRWLALAYLRLGEQENCAMSSTSRACLFPLRSDAVHQNTRGAEGAVRELSLLLERDPADTESRWLLNVAYMQLGHYPSSVPAQWLIPESLFAPEAKLPEFPQLAASEGLDVTGHAGGVLVEDFDGDGLLDVMISSSGPNDQMRLFHNNGDGTFRDVTRRSGLMGETGGLNLVLTDYNNDGHPDVLVLRGGWWGRQGAYPMSLLRNNGNGTFDDVTERAGLLVEGPTQTAAWADYDGDGWLDIMVGYESSEGDRHRSLLFHNNHDGTFTECAQQSGLGDLGFVKGVAWGDYNNDGRPDLYVSVMNGHNHLFRNDGPRDPGDPGKGWRFTDVAHEAGVDKQSNSFATWFFDFDNDGWPDIFVAGYSLNASGDVGAFEMGKPVKAEKPRLYSNMHDGTFQDVTADVHLDRAILTMGANFGDLDNDGWLDIYLGTGDSTYQALLPNRMFRNSLGRSFQDVTTAGDFGHLQKGHGIAFADLHRSGFEDVFEEMGGAQPGDTFQSALYKNPGNGNHWITLRLSGVRSNRAAFGARIDVAVTGSDGKTRHIFRTVGFGSSFGGNPLEQHIGVGKATRVTSVRVTWPTSGIVDAIRSVAVDRRYTLREGAGRLVEDTRR</sequence>
<dbReference type="Proteomes" id="UP000236728">
    <property type="component" value="Unassembled WGS sequence"/>
</dbReference>
<feature type="domain" description="ASPIC/UnbV" evidence="3">
    <location>
        <begin position="679"/>
        <end position="751"/>
    </location>
</feature>
<evidence type="ECO:0000313" key="4">
    <source>
        <dbReference type="EMBL" id="SEF70669.1"/>
    </source>
</evidence>
<dbReference type="PANTHER" id="PTHR16026">
    <property type="entry name" value="CARTILAGE ACIDIC PROTEIN 1"/>
    <property type="match status" value="1"/>
</dbReference>
<evidence type="ECO:0000256" key="2">
    <source>
        <dbReference type="SAM" id="SignalP"/>
    </source>
</evidence>
<dbReference type="SUPFAM" id="SSF69318">
    <property type="entry name" value="Integrin alpha N-terminal domain"/>
    <property type="match status" value="2"/>
</dbReference>
<keyword evidence="1 2" id="KW-0732">Signal</keyword>
<evidence type="ECO:0000313" key="5">
    <source>
        <dbReference type="Proteomes" id="UP000236728"/>
    </source>
</evidence>
<evidence type="ECO:0000256" key="1">
    <source>
        <dbReference type="ARBA" id="ARBA00022729"/>
    </source>
</evidence>
<dbReference type="InterPro" id="IPR013517">
    <property type="entry name" value="FG-GAP"/>
</dbReference>
<dbReference type="InterPro" id="IPR028994">
    <property type="entry name" value="Integrin_alpha_N"/>
</dbReference>
<dbReference type="InterPro" id="IPR027039">
    <property type="entry name" value="Crtac1"/>
</dbReference>
<protein>
    <submittedName>
        <fullName evidence="4">Repeat domain-containing protein</fullName>
    </submittedName>
</protein>
<feature type="chain" id="PRO_5009285799" evidence="2">
    <location>
        <begin position="24"/>
        <end position="765"/>
    </location>
</feature>
<dbReference type="Pfam" id="PF07593">
    <property type="entry name" value="UnbV_ASPIC"/>
    <property type="match status" value="1"/>
</dbReference>
<feature type="signal peptide" evidence="2">
    <location>
        <begin position="1"/>
        <end position="23"/>
    </location>
</feature>
<dbReference type="Gene3D" id="2.130.10.130">
    <property type="entry name" value="Integrin alpha, N-terminal"/>
    <property type="match status" value="1"/>
</dbReference>
<dbReference type="AlphaFoldDB" id="A0A1H5U6Q6"/>
<dbReference type="EMBL" id="FNVA01000001">
    <property type="protein sequence ID" value="SEF70669.1"/>
    <property type="molecule type" value="Genomic_DNA"/>
</dbReference>
<name>A0A1H5U6Q6_9BACT</name>
<accession>A0A1H5U6Q6</accession>
<reference evidence="4 5" key="1">
    <citation type="submission" date="2016-10" db="EMBL/GenBank/DDBJ databases">
        <authorList>
            <person name="de Groot N.N."/>
        </authorList>
    </citation>
    <scope>NUCLEOTIDE SEQUENCE [LARGE SCALE GENOMIC DNA]</scope>
    <source>
        <strain evidence="4 5">DSM 22489</strain>
    </source>
</reference>
<dbReference type="InterPro" id="IPR011519">
    <property type="entry name" value="UnbV_ASPIC"/>
</dbReference>
<dbReference type="Pfam" id="PF13517">
    <property type="entry name" value="FG-GAP_3"/>
    <property type="match status" value="4"/>
</dbReference>